<evidence type="ECO:0000256" key="5">
    <source>
        <dbReference type="SAM" id="MobiDB-lite"/>
    </source>
</evidence>
<dbReference type="AlphaFoldDB" id="A0AAD4MDY3"/>
<keyword evidence="1" id="KW-0349">Heme</keyword>
<keyword evidence="2" id="KW-0479">Metal-binding</keyword>
<sequence length="148" mass="16824">MNDTEPVVTGGVSDKPRGYVSYTELQRHTSQSSLWVLINGMVYDVTALLFSHPGGTGPLLRHAGKDATWAHPVPARICERTDEDYGRIARHLCQYTHPTRLTRFRPRRASDPSTQLLFLERRVSRPPRKPALPRRGRHSRTHEPCSTC</sequence>
<reference evidence="7" key="1">
    <citation type="journal article" date="2022" name="New Phytol.">
        <title>Evolutionary transition to the ectomycorrhizal habit in the genomes of a hyperdiverse lineage of mushroom-forming fungi.</title>
        <authorList>
            <person name="Looney B."/>
            <person name="Miyauchi S."/>
            <person name="Morin E."/>
            <person name="Drula E."/>
            <person name="Courty P.E."/>
            <person name="Kohler A."/>
            <person name="Kuo A."/>
            <person name="LaButti K."/>
            <person name="Pangilinan J."/>
            <person name="Lipzen A."/>
            <person name="Riley R."/>
            <person name="Andreopoulos W."/>
            <person name="He G."/>
            <person name="Johnson J."/>
            <person name="Nolan M."/>
            <person name="Tritt A."/>
            <person name="Barry K.W."/>
            <person name="Grigoriev I.V."/>
            <person name="Nagy L.G."/>
            <person name="Hibbett D."/>
            <person name="Henrissat B."/>
            <person name="Matheny P.B."/>
            <person name="Labbe J."/>
            <person name="Martin F.M."/>
        </authorList>
    </citation>
    <scope>NUCLEOTIDE SEQUENCE</scope>
    <source>
        <strain evidence="7">BPL690</strain>
    </source>
</reference>
<evidence type="ECO:0000259" key="6">
    <source>
        <dbReference type="PROSITE" id="PS50255"/>
    </source>
</evidence>
<dbReference type="InterPro" id="IPR050668">
    <property type="entry name" value="Cytochrome_b5"/>
</dbReference>
<evidence type="ECO:0000256" key="2">
    <source>
        <dbReference type="ARBA" id="ARBA00022723"/>
    </source>
</evidence>
<dbReference type="GO" id="GO:0020037">
    <property type="term" value="F:heme binding"/>
    <property type="evidence" value="ECO:0007669"/>
    <property type="project" value="TreeGrafter"/>
</dbReference>
<keyword evidence="3" id="KW-0408">Iron</keyword>
<dbReference type="Proteomes" id="UP001203297">
    <property type="component" value="Unassembled WGS sequence"/>
</dbReference>
<evidence type="ECO:0000256" key="1">
    <source>
        <dbReference type="ARBA" id="ARBA00022617"/>
    </source>
</evidence>
<dbReference type="PANTHER" id="PTHR19359">
    <property type="entry name" value="CYTOCHROME B5"/>
    <property type="match status" value="1"/>
</dbReference>
<organism evidence="7 8">
    <name type="scientific">Multifurca ochricompacta</name>
    <dbReference type="NCBI Taxonomy" id="376703"/>
    <lineage>
        <taxon>Eukaryota</taxon>
        <taxon>Fungi</taxon>
        <taxon>Dikarya</taxon>
        <taxon>Basidiomycota</taxon>
        <taxon>Agaricomycotina</taxon>
        <taxon>Agaricomycetes</taxon>
        <taxon>Russulales</taxon>
        <taxon>Russulaceae</taxon>
        <taxon>Multifurca</taxon>
    </lineage>
</organism>
<feature type="domain" description="Cytochrome b5 heme-binding" evidence="6">
    <location>
        <begin position="17"/>
        <end position="68"/>
    </location>
</feature>
<evidence type="ECO:0000313" key="8">
    <source>
        <dbReference type="Proteomes" id="UP001203297"/>
    </source>
</evidence>
<dbReference type="InterPro" id="IPR001199">
    <property type="entry name" value="Cyt_B5-like_heme/steroid-bd"/>
</dbReference>
<dbReference type="Gene3D" id="3.10.120.10">
    <property type="entry name" value="Cytochrome b5-like heme/steroid binding domain"/>
    <property type="match status" value="1"/>
</dbReference>
<name>A0AAD4MDY3_9AGAM</name>
<evidence type="ECO:0000313" key="7">
    <source>
        <dbReference type="EMBL" id="KAI0307249.1"/>
    </source>
</evidence>
<protein>
    <submittedName>
        <fullName evidence="7">Cytochrome b5-like heme/steroid binding domain-containing protein</fullName>
    </submittedName>
</protein>
<dbReference type="Pfam" id="PF00173">
    <property type="entry name" value="Cyt-b5"/>
    <property type="match status" value="1"/>
</dbReference>
<accession>A0AAD4MDY3</accession>
<dbReference type="SMART" id="SM01117">
    <property type="entry name" value="Cyt-b5"/>
    <property type="match status" value="1"/>
</dbReference>
<evidence type="ECO:0000256" key="4">
    <source>
        <dbReference type="ARBA" id="ARBA00038168"/>
    </source>
</evidence>
<dbReference type="PROSITE" id="PS50255">
    <property type="entry name" value="CYTOCHROME_B5_2"/>
    <property type="match status" value="1"/>
</dbReference>
<comment type="similarity">
    <text evidence="4">Belongs to the cytochrome b5 family.</text>
</comment>
<dbReference type="GO" id="GO:0046872">
    <property type="term" value="F:metal ion binding"/>
    <property type="evidence" value="ECO:0007669"/>
    <property type="project" value="UniProtKB-KW"/>
</dbReference>
<feature type="compositionally biased region" description="Basic residues" evidence="5">
    <location>
        <begin position="124"/>
        <end position="140"/>
    </location>
</feature>
<dbReference type="SUPFAM" id="SSF55856">
    <property type="entry name" value="Cytochrome b5-like heme/steroid binding domain"/>
    <property type="match status" value="1"/>
</dbReference>
<proteinExistence type="inferred from homology"/>
<gene>
    <name evidence="7" type="ORF">B0F90DRAFT_541245</name>
</gene>
<feature type="region of interest" description="Disordered" evidence="5">
    <location>
        <begin position="122"/>
        <end position="148"/>
    </location>
</feature>
<dbReference type="InterPro" id="IPR036400">
    <property type="entry name" value="Cyt_B5-like_heme/steroid_sf"/>
</dbReference>
<dbReference type="GO" id="GO:0016020">
    <property type="term" value="C:membrane"/>
    <property type="evidence" value="ECO:0007669"/>
    <property type="project" value="TreeGrafter"/>
</dbReference>
<evidence type="ECO:0000256" key="3">
    <source>
        <dbReference type="ARBA" id="ARBA00023004"/>
    </source>
</evidence>
<dbReference type="EMBL" id="WTXG01000002">
    <property type="protein sequence ID" value="KAI0307249.1"/>
    <property type="molecule type" value="Genomic_DNA"/>
</dbReference>
<keyword evidence="8" id="KW-1185">Reference proteome</keyword>
<comment type="caution">
    <text evidence="7">The sequence shown here is derived from an EMBL/GenBank/DDBJ whole genome shotgun (WGS) entry which is preliminary data.</text>
</comment>